<proteinExistence type="predicted"/>
<dbReference type="Pfam" id="PF04773">
    <property type="entry name" value="FecR"/>
    <property type="match status" value="1"/>
</dbReference>
<accession>A0A6I6JWJ7</accession>
<dbReference type="Pfam" id="PF16344">
    <property type="entry name" value="FecR_C"/>
    <property type="match status" value="1"/>
</dbReference>
<dbReference type="InterPro" id="IPR032508">
    <property type="entry name" value="FecR_C"/>
</dbReference>
<dbReference type="Gene3D" id="3.55.50.30">
    <property type="match status" value="1"/>
</dbReference>
<keyword evidence="1" id="KW-1133">Transmembrane helix</keyword>
<evidence type="ECO:0000259" key="3">
    <source>
        <dbReference type="Pfam" id="PF16344"/>
    </source>
</evidence>
<evidence type="ECO:0000313" key="5">
    <source>
        <dbReference type="Proteomes" id="UP000428260"/>
    </source>
</evidence>
<reference evidence="4 5" key="1">
    <citation type="submission" date="2019-11" db="EMBL/GenBank/DDBJ databases">
        <authorList>
            <person name="Zheng R.K."/>
            <person name="Sun C.M."/>
        </authorList>
    </citation>
    <scope>NUCLEOTIDE SEQUENCE [LARGE SCALE GENOMIC DNA]</scope>
    <source>
        <strain evidence="4 5">WC007</strain>
    </source>
</reference>
<dbReference type="PANTHER" id="PTHR30273:SF2">
    <property type="entry name" value="PROTEIN FECR"/>
    <property type="match status" value="1"/>
</dbReference>
<evidence type="ECO:0000256" key="1">
    <source>
        <dbReference type="SAM" id="Phobius"/>
    </source>
</evidence>
<feature type="transmembrane region" description="Helical" evidence="1">
    <location>
        <begin position="90"/>
        <end position="108"/>
    </location>
</feature>
<sequence length="344" mass="39541">MAKISDRIRIGKIIGNFITGKESANEMEKLHSWINESPENEAKFKTLTDEREIARNIDAFESIDIERAWKKYEEKNVAIKLRKQILRWRLAASIILIAGLSGSLLSYFNRSDVSEETTPEFFTSVVTENGQTSRIVLPDSSVVWLNSQTTLSYSNKFSIENRNIKLDGEAFFKVQRNEEIPLIVSCGNLKVKVLGTEFDVCSFPADDKVNVILEKGKIELTHVNNLFQPLDLRPGHMAQFDEQKKILSLQKVDTYEYTSWKDGVLIFKDTPMKEVISKLEHWYGVEINVNTPDVYDLVFNATIVDESLEEIFKLIEYTCDVSYKIYYSHNPQVPVIIEVSYGEK</sequence>
<name>A0A6I6JWJ7_9BACT</name>
<keyword evidence="1" id="KW-0812">Transmembrane</keyword>
<dbReference type="KEGG" id="mcos:GM418_26115"/>
<dbReference type="PIRSF" id="PIRSF018266">
    <property type="entry name" value="FecR"/>
    <property type="match status" value="1"/>
</dbReference>
<dbReference type="GO" id="GO:0016989">
    <property type="term" value="F:sigma factor antagonist activity"/>
    <property type="evidence" value="ECO:0007669"/>
    <property type="project" value="TreeGrafter"/>
</dbReference>
<evidence type="ECO:0000313" key="4">
    <source>
        <dbReference type="EMBL" id="QGY47011.1"/>
    </source>
</evidence>
<feature type="domain" description="Protein FecR C-terminal" evidence="3">
    <location>
        <begin position="265"/>
        <end position="325"/>
    </location>
</feature>
<dbReference type="PANTHER" id="PTHR30273">
    <property type="entry name" value="PERIPLASMIC SIGNAL SENSOR AND SIGMA FACTOR ACTIVATOR FECR-RELATED"/>
    <property type="match status" value="1"/>
</dbReference>
<dbReference type="Proteomes" id="UP000428260">
    <property type="component" value="Chromosome"/>
</dbReference>
<evidence type="ECO:0000259" key="2">
    <source>
        <dbReference type="Pfam" id="PF04773"/>
    </source>
</evidence>
<keyword evidence="5" id="KW-1185">Reference proteome</keyword>
<protein>
    <submittedName>
        <fullName evidence="4">DUF4974 domain-containing protein</fullName>
    </submittedName>
</protein>
<dbReference type="Gene3D" id="2.60.120.1440">
    <property type="match status" value="1"/>
</dbReference>
<keyword evidence="1" id="KW-0472">Membrane</keyword>
<dbReference type="AlphaFoldDB" id="A0A6I6JWJ7"/>
<feature type="domain" description="FecR protein" evidence="2">
    <location>
        <begin position="125"/>
        <end position="219"/>
    </location>
</feature>
<dbReference type="InterPro" id="IPR012373">
    <property type="entry name" value="Ferrdict_sens_TM"/>
</dbReference>
<gene>
    <name evidence="4" type="ORF">GM418_26115</name>
</gene>
<dbReference type="EMBL" id="CP046401">
    <property type="protein sequence ID" value="QGY47011.1"/>
    <property type="molecule type" value="Genomic_DNA"/>
</dbReference>
<dbReference type="RefSeq" id="WP_158870460.1">
    <property type="nucleotide sequence ID" value="NZ_CP046401.1"/>
</dbReference>
<dbReference type="InterPro" id="IPR006860">
    <property type="entry name" value="FecR"/>
</dbReference>
<organism evidence="4 5">
    <name type="scientific">Maribellus comscasis</name>
    <dbReference type="NCBI Taxonomy" id="2681766"/>
    <lineage>
        <taxon>Bacteria</taxon>
        <taxon>Pseudomonadati</taxon>
        <taxon>Bacteroidota</taxon>
        <taxon>Bacteroidia</taxon>
        <taxon>Marinilabiliales</taxon>
        <taxon>Prolixibacteraceae</taxon>
        <taxon>Maribellus</taxon>
    </lineage>
</organism>